<dbReference type="EMBL" id="GGEC01086621">
    <property type="protein sequence ID" value="MBX67105.1"/>
    <property type="molecule type" value="Transcribed_RNA"/>
</dbReference>
<evidence type="ECO:0000313" key="1">
    <source>
        <dbReference type="EMBL" id="MBX67105.1"/>
    </source>
</evidence>
<protein>
    <submittedName>
        <fullName evidence="1">Uncharacterized protein</fullName>
    </submittedName>
</protein>
<accession>A0A2P2QJM3</accession>
<sequence>MNMFSFEISETCLRNLTVLDACSLFFMERT</sequence>
<reference evidence="1" key="1">
    <citation type="submission" date="2018-02" db="EMBL/GenBank/DDBJ databases">
        <title>Rhizophora mucronata_Transcriptome.</title>
        <authorList>
            <person name="Meera S.P."/>
            <person name="Sreeshan A."/>
            <person name="Augustine A."/>
        </authorList>
    </citation>
    <scope>NUCLEOTIDE SEQUENCE</scope>
    <source>
        <tissue evidence="1">Leaf</tissue>
    </source>
</reference>
<organism evidence="1">
    <name type="scientific">Rhizophora mucronata</name>
    <name type="common">Asiatic mangrove</name>
    <dbReference type="NCBI Taxonomy" id="61149"/>
    <lineage>
        <taxon>Eukaryota</taxon>
        <taxon>Viridiplantae</taxon>
        <taxon>Streptophyta</taxon>
        <taxon>Embryophyta</taxon>
        <taxon>Tracheophyta</taxon>
        <taxon>Spermatophyta</taxon>
        <taxon>Magnoliopsida</taxon>
        <taxon>eudicotyledons</taxon>
        <taxon>Gunneridae</taxon>
        <taxon>Pentapetalae</taxon>
        <taxon>rosids</taxon>
        <taxon>fabids</taxon>
        <taxon>Malpighiales</taxon>
        <taxon>Rhizophoraceae</taxon>
        <taxon>Rhizophora</taxon>
    </lineage>
</organism>
<name>A0A2P2QJM3_RHIMU</name>
<proteinExistence type="predicted"/>
<dbReference type="AlphaFoldDB" id="A0A2P2QJM3"/>